<keyword evidence="2" id="KW-1185">Reference proteome</keyword>
<accession>A0AAD6TV87</accession>
<evidence type="ECO:0000313" key="2">
    <source>
        <dbReference type="Proteomes" id="UP001222325"/>
    </source>
</evidence>
<reference evidence="1" key="1">
    <citation type="submission" date="2023-03" db="EMBL/GenBank/DDBJ databases">
        <title>Massive genome expansion in bonnet fungi (Mycena s.s.) driven by repeated elements and novel gene families across ecological guilds.</title>
        <authorList>
            <consortium name="Lawrence Berkeley National Laboratory"/>
            <person name="Harder C.B."/>
            <person name="Miyauchi S."/>
            <person name="Viragh M."/>
            <person name="Kuo A."/>
            <person name="Thoen E."/>
            <person name="Andreopoulos B."/>
            <person name="Lu D."/>
            <person name="Skrede I."/>
            <person name="Drula E."/>
            <person name="Henrissat B."/>
            <person name="Morin E."/>
            <person name="Kohler A."/>
            <person name="Barry K."/>
            <person name="LaButti K."/>
            <person name="Morin E."/>
            <person name="Salamov A."/>
            <person name="Lipzen A."/>
            <person name="Mereny Z."/>
            <person name="Hegedus B."/>
            <person name="Baldrian P."/>
            <person name="Stursova M."/>
            <person name="Weitz H."/>
            <person name="Taylor A."/>
            <person name="Grigoriev I.V."/>
            <person name="Nagy L.G."/>
            <person name="Martin F."/>
            <person name="Kauserud H."/>
        </authorList>
    </citation>
    <scope>NUCLEOTIDE SEQUENCE</scope>
    <source>
        <strain evidence="1">CBHHK173m</strain>
    </source>
</reference>
<comment type="caution">
    <text evidence="1">The sequence shown here is derived from an EMBL/GenBank/DDBJ whole genome shotgun (WGS) entry which is preliminary data.</text>
</comment>
<gene>
    <name evidence="1" type="ORF">B0H15DRAFT_561027</name>
</gene>
<evidence type="ECO:0000313" key="1">
    <source>
        <dbReference type="EMBL" id="KAJ7077535.1"/>
    </source>
</evidence>
<dbReference type="AlphaFoldDB" id="A0AAD6TV87"/>
<dbReference type="EMBL" id="JARJCN010000072">
    <property type="protein sequence ID" value="KAJ7077535.1"/>
    <property type="molecule type" value="Genomic_DNA"/>
</dbReference>
<protein>
    <submittedName>
        <fullName evidence="1">Uncharacterized protein</fullName>
    </submittedName>
</protein>
<proteinExistence type="predicted"/>
<sequence>MPPPDYIILVSPCRDTDSPTTPQRRKTFTAPRRTACRREQRFASLWLPVRRMNAGHKDLLLSTMLLLSAYLLSQNPCSGLVMTEISLKAKLTVLRRRPPLRLSLHVSARVLPCGYDTVQDLEIQNDRGSRRLDRKVFRTYIFRPNSGAFDFRRHVLKSGIGIARLREST</sequence>
<dbReference type="Proteomes" id="UP001222325">
    <property type="component" value="Unassembled WGS sequence"/>
</dbReference>
<name>A0AAD6TV87_9AGAR</name>
<organism evidence="1 2">
    <name type="scientific">Mycena belliarum</name>
    <dbReference type="NCBI Taxonomy" id="1033014"/>
    <lineage>
        <taxon>Eukaryota</taxon>
        <taxon>Fungi</taxon>
        <taxon>Dikarya</taxon>
        <taxon>Basidiomycota</taxon>
        <taxon>Agaricomycotina</taxon>
        <taxon>Agaricomycetes</taxon>
        <taxon>Agaricomycetidae</taxon>
        <taxon>Agaricales</taxon>
        <taxon>Marasmiineae</taxon>
        <taxon>Mycenaceae</taxon>
        <taxon>Mycena</taxon>
    </lineage>
</organism>